<reference evidence="2 3" key="1">
    <citation type="submission" date="2019-05" db="EMBL/GenBank/DDBJ databases">
        <title>Genome sequence of Cellulomonas hominis strain CS1.</title>
        <authorList>
            <person name="Belmont J."/>
            <person name="Maclea K.S."/>
        </authorList>
    </citation>
    <scope>NUCLEOTIDE SEQUENCE [LARGE SCALE GENOMIC DNA]</scope>
    <source>
        <strain evidence="2 3">CS1</strain>
    </source>
</reference>
<gene>
    <name evidence="2" type="ORF">FA014_06680</name>
</gene>
<name>A0A7Z8K0L3_9CELL</name>
<dbReference type="EMBL" id="SZYE01000034">
    <property type="protein sequence ID" value="TKR24328.1"/>
    <property type="molecule type" value="Genomic_DNA"/>
</dbReference>
<dbReference type="RefSeq" id="WP_154728916.1">
    <property type="nucleotide sequence ID" value="NZ_SZYE01000034.1"/>
</dbReference>
<sequence length="326" mass="35085">MNAATARRRQDDGRGDAPSTPEYDAFGPWVDPVRTPDEIPPLYREHPVDLAGSRLVLKVPRDIARRDATPDMDLYDHLLVLGPDRFTALSRRTTGGTADGRGYDVRDVPYDQVAAVATSVDLLDGRLTVHALTGPSVAVRFSGSSADVVEGFVDTLRALAWPVPTTGDPAPRDPTAGVPGLGRLDRRALGEKEIGLVSAYREVADREPGLRALAAHPRRTVVPQRGGVSRVLHLLHPMTVQAAVVASDGRELQVFGRRAWLARGRTPVHSESRLVLPLDRLTEVRAVPHPGYAGVVVVTLRAGEAAIDLPVPAGTDAERVLTGLLR</sequence>
<organism evidence="2 3">
    <name type="scientific">Cellulomonas hominis</name>
    <dbReference type="NCBI Taxonomy" id="156981"/>
    <lineage>
        <taxon>Bacteria</taxon>
        <taxon>Bacillati</taxon>
        <taxon>Actinomycetota</taxon>
        <taxon>Actinomycetes</taxon>
        <taxon>Micrococcales</taxon>
        <taxon>Cellulomonadaceae</taxon>
        <taxon>Cellulomonas</taxon>
    </lineage>
</organism>
<comment type="caution">
    <text evidence="2">The sequence shown here is derived from an EMBL/GenBank/DDBJ whole genome shotgun (WGS) entry which is preliminary data.</text>
</comment>
<dbReference type="Proteomes" id="UP000308121">
    <property type="component" value="Unassembled WGS sequence"/>
</dbReference>
<evidence type="ECO:0000313" key="2">
    <source>
        <dbReference type="EMBL" id="TKR24328.1"/>
    </source>
</evidence>
<dbReference type="AlphaFoldDB" id="A0A7Z8K0L3"/>
<feature type="region of interest" description="Disordered" evidence="1">
    <location>
        <begin position="1"/>
        <end position="31"/>
    </location>
</feature>
<protein>
    <submittedName>
        <fullName evidence="2">Uncharacterized protein</fullName>
    </submittedName>
</protein>
<proteinExistence type="predicted"/>
<accession>A0A7Z8K0L3</accession>
<evidence type="ECO:0000313" key="3">
    <source>
        <dbReference type="Proteomes" id="UP000308121"/>
    </source>
</evidence>
<evidence type="ECO:0000256" key="1">
    <source>
        <dbReference type="SAM" id="MobiDB-lite"/>
    </source>
</evidence>
<dbReference type="OrthoDB" id="4826692at2"/>